<dbReference type="KEGG" id="vg:22113481"/>
<dbReference type="RefSeq" id="YP_009097611.1">
    <property type="nucleotide sequence ID" value="NC_025414.1"/>
</dbReference>
<organism evidence="1 2">
    <name type="scientific">Citrobacter phage Miller</name>
    <dbReference type="NCBI Taxonomy" id="1527524"/>
    <lineage>
        <taxon>Viruses</taxon>
        <taxon>Duplodnaviria</taxon>
        <taxon>Heunggongvirae</taxon>
        <taxon>Uroviricota</taxon>
        <taxon>Caudoviricetes</taxon>
        <taxon>Pantevenvirales</taxon>
        <taxon>Straboviridae</taxon>
        <taxon>Pseudotevenvirus</taxon>
        <taxon>Pseudotevenvirus miller</taxon>
    </lineage>
</organism>
<proteinExistence type="predicted"/>
<name>A0A076YKS1_9CAUD</name>
<dbReference type="Proteomes" id="UP000201263">
    <property type="component" value="Segment"/>
</dbReference>
<reference evidence="1 2" key="1">
    <citation type="submission" date="2014-07" db="EMBL/GenBank/DDBJ databases">
        <title>Complete Genome of Citrobacter freundii Myophage Miller.</title>
        <authorList>
            <person name="Hwang K."/>
            <person name="Luna A.J."/>
            <person name="Hernandez A.C."/>
            <person name="Everett G.F.K."/>
        </authorList>
    </citation>
    <scope>NUCLEOTIDE SEQUENCE [LARGE SCALE GENOMIC DNA]</scope>
</reference>
<gene>
    <name evidence="1" type="ORF">CPTMiller_009</name>
</gene>
<evidence type="ECO:0000313" key="1">
    <source>
        <dbReference type="EMBL" id="AIK67945.1"/>
    </source>
</evidence>
<protein>
    <submittedName>
        <fullName evidence="1">Uncharacterized protein</fullName>
    </submittedName>
</protein>
<dbReference type="EMBL" id="KM236237">
    <property type="protein sequence ID" value="AIK67945.1"/>
    <property type="molecule type" value="Genomic_DNA"/>
</dbReference>
<evidence type="ECO:0000313" key="2">
    <source>
        <dbReference type="Proteomes" id="UP000201263"/>
    </source>
</evidence>
<accession>A0A076YKS1</accession>
<keyword evidence="2" id="KW-1185">Reference proteome</keyword>
<sequence>MSKYKVGDMYAPKSIFLAVVQMVKQTDPVRRVYEELRKNPMDFNAPRKICMVMPNSVYLEGVSCPVTFDIMDSMFNPVYVSMNEIEAPENKDIITPSAFKKMMEKSNVVEKTMVESNAGGEIVPRENSSVVLDKFFKVAHQVKKRTKSDVVHHLSAEVGEISECLVQPQRGGNIVEESVDAIVCALDVIYLELNTTHGTTEIAQVINKLLDKKLDKWYRTCKPE</sequence>
<dbReference type="GeneID" id="22113481"/>